<dbReference type="InterPro" id="IPR001029">
    <property type="entry name" value="Flagellin_N"/>
</dbReference>
<keyword evidence="7" id="KW-0966">Cell projection</keyword>
<dbReference type="Pfam" id="PF00700">
    <property type="entry name" value="Flagellin_C"/>
    <property type="match status" value="1"/>
</dbReference>
<feature type="domain" description="Flagellin N-terminal" evidence="5">
    <location>
        <begin position="3"/>
        <end position="141"/>
    </location>
</feature>
<dbReference type="Proteomes" id="UP000199228">
    <property type="component" value="Unassembled WGS sequence"/>
</dbReference>
<evidence type="ECO:0000256" key="3">
    <source>
        <dbReference type="ARBA" id="ARBA00023143"/>
    </source>
</evidence>
<dbReference type="InterPro" id="IPR046358">
    <property type="entry name" value="Flagellin_C"/>
</dbReference>
<sequence length="509" mass="56869">MRITNNIIVKNSKYNINNNKVSVDKYNTQMSTQKKIARASEDPVVAIRSLRLADSLSEVNQYYEKNIPDAESWMSVTETALSNMKDILTDMYRQCVNGATDTLTADDREAIVTSLQALSEQFYAEGNTDYAGRTVFTGYKTNQDLTFTEDDSNDIYELTEVFSYTDIEAQQYFGNEVSISDVTTDVANGSTATIAMPTSDTFQRIRLSYGAYNDDQLLTTSSALTYKYLDASGNEYSGSYAVTSTTREEWEANGYTLADGAVLFLADTGELILGSDVSDTMNQVEAYDISITYTKKGFEQGELRPENYFDCTKTEVTPEGEELAPITYTLEDQDINYTVASNQTITVNTQAHDVFDASVARDIEELAEAVNKAQAASDKITQIEQMIAQTTDEDEISRLNSWLEAAHKESDYYEDYVQSKFSSAVGDFTDYLASVNLAVTDCGSRSQRLELTKTRMNAQQETIEELKSQNEDRDISDIIIDYTAAYNAYTASLTAASKINQQSLLDYIR</sequence>
<dbReference type="EMBL" id="FMXR01000012">
    <property type="protein sequence ID" value="SDB23318.1"/>
    <property type="molecule type" value="Genomic_DNA"/>
</dbReference>
<evidence type="ECO:0000313" key="7">
    <source>
        <dbReference type="EMBL" id="SDB23318.1"/>
    </source>
</evidence>
<comment type="subcellular location">
    <subcellularLocation>
        <location evidence="1">Bacterial flagellum</location>
    </subcellularLocation>
</comment>
<dbReference type="Gene3D" id="1.20.1330.10">
    <property type="entry name" value="f41 fragment of flagellin, N-terminal domain"/>
    <property type="match status" value="2"/>
</dbReference>
<reference evidence="7 8" key="1">
    <citation type="submission" date="2016-10" db="EMBL/GenBank/DDBJ databases">
        <authorList>
            <person name="de Groot N.N."/>
        </authorList>
    </citation>
    <scope>NUCLEOTIDE SEQUENCE [LARGE SCALE GENOMIC DNA]</scope>
    <source>
        <strain evidence="7 8">DSM 3217</strain>
    </source>
</reference>
<feature type="coiled-coil region" evidence="4">
    <location>
        <begin position="366"/>
        <end position="393"/>
    </location>
</feature>
<dbReference type="InterPro" id="IPR001492">
    <property type="entry name" value="Flagellin"/>
</dbReference>
<dbReference type="AlphaFoldDB" id="A0A1G6BRS7"/>
<keyword evidence="4" id="KW-0175">Coiled coil</keyword>
<dbReference type="GO" id="GO:0009424">
    <property type="term" value="C:bacterial-type flagellum hook"/>
    <property type="evidence" value="ECO:0007669"/>
    <property type="project" value="InterPro"/>
</dbReference>
<dbReference type="InterPro" id="IPR013384">
    <property type="entry name" value="Flagell_FlgL"/>
</dbReference>
<organism evidence="7 8">
    <name type="scientific">Eubacterium oxidoreducens</name>
    <dbReference type="NCBI Taxonomy" id="1732"/>
    <lineage>
        <taxon>Bacteria</taxon>
        <taxon>Bacillati</taxon>
        <taxon>Bacillota</taxon>
        <taxon>Clostridia</taxon>
        <taxon>Eubacteriales</taxon>
        <taxon>Eubacteriaceae</taxon>
        <taxon>Eubacterium</taxon>
    </lineage>
</organism>
<evidence type="ECO:0000256" key="2">
    <source>
        <dbReference type="ARBA" id="ARBA00005709"/>
    </source>
</evidence>
<dbReference type="SUPFAM" id="SSF64518">
    <property type="entry name" value="Phase 1 flagellin"/>
    <property type="match status" value="1"/>
</dbReference>
<keyword evidence="7" id="KW-0969">Cilium</keyword>
<keyword evidence="3" id="KW-0975">Bacterial flagellum</keyword>
<dbReference type="PANTHER" id="PTHR42792">
    <property type="entry name" value="FLAGELLIN"/>
    <property type="match status" value="1"/>
</dbReference>
<feature type="domain" description="Flagellin C-terminal" evidence="6">
    <location>
        <begin position="433"/>
        <end position="508"/>
    </location>
</feature>
<name>A0A1G6BRS7_EUBOX</name>
<proteinExistence type="inferred from homology"/>
<evidence type="ECO:0000313" key="8">
    <source>
        <dbReference type="Proteomes" id="UP000199228"/>
    </source>
</evidence>
<dbReference type="GO" id="GO:0005198">
    <property type="term" value="F:structural molecule activity"/>
    <property type="evidence" value="ECO:0007669"/>
    <property type="project" value="InterPro"/>
</dbReference>
<protein>
    <submittedName>
        <fullName evidence="7">Flagellar hook-associated protein 3 FlgL</fullName>
    </submittedName>
</protein>
<comment type="similarity">
    <text evidence="2">Belongs to the bacterial flagellin family.</text>
</comment>
<dbReference type="OrthoDB" id="9758307at2"/>
<accession>A0A1G6BRS7</accession>
<gene>
    <name evidence="7" type="ORF">SAMN02910417_01730</name>
</gene>
<dbReference type="NCBIfam" id="TIGR02550">
    <property type="entry name" value="flagell_flgL"/>
    <property type="match status" value="1"/>
</dbReference>
<evidence type="ECO:0000256" key="1">
    <source>
        <dbReference type="ARBA" id="ARBA00004365"/>
    </source>
</evidence>
<evidence type="ECO:0000259" key="5">
    <source>
        <dbReference type="Pfam" id="PF00669"/>
    </source>
</evidence>
<dbReference type="RefSeq" id="WP_090173963.1">
    <property type="nucleotide sequence ID" value="NZ_FMXR01000012.1"/>
</dbReference>
<evidence type="ECO:0000256" key="4">
    <source>
        <dbReference type="SAM" id="Coils"/>
    </source>
</evidence>
<dbReference type="PANTHER" id="PTHR42792:SF1">
    <property type="entry name" value="FLAGELLAR HOOK-ASSOCIATED PROTEIN 3"/>
    <property type="match status" value="1"/>
</dbReference>
<dbReference type="Pfam" id="PF00669">
    <property type="entry name" value="Flagellin_N"/>
    <property type="match status" value="1"/>
</dbReference>
<keyword evidence="8" id="KW-1185">Reference proteome</keyword>
<dbReference type="GO" id="GO:0071973">
    <property type="term" value="P:bacterial-type flagellum-dependent cell motility"/>
    <property type="evidence" value="ECO:0007669"/>
    <property type="project" value="InterPro"/>
</dbReference>
<dbReference type="STRING" id="1732.SAMN02910417_01730"/>
<keyword evidence="7" id="KW-0282">Flagellum</keyword>
<evidence type="ECO:0000259" key="6">
    <source>
        <dbReference type="Pfam" id="PF00700"/>
    </source>
</evidence>